<evidence type="ECO:0000313" key="4">
    <source>
        <dbReference type="Proteomes" id="UP001321542"/>
    </source>
</evidence>
<name>A0ABN5VBZ1_9ACTN</name>
<dbReference type="Proteomes" id="UP001321542">
    <property type="component" value="Chromosome"/>
</dbReference>
<feature type="region of interest" description="Disordered" evidence="1">
    <location>
        <begin position="1"/>
        <end position="22"/>
    </location>
</feature>
<reference evidence="3 4" key="2">
    <citation type="journal article" date="2023" name="ChemBioChem">
        <title>Acyltransferase Domain Exchange between Two Independent Type I Polyketide Synthases in the Same Producer Strain of Macrolide Antibiotics.</title>
        <authorList>
            <person name="Kudo F."/>
            <person name="Kishikawa K."/>
            <person name="Tsuboi K."/>
            <person name="Kido T."/>
            <person name="Usui T."/>
            <person name="Hashimoto J."/>
            <person name="Shin-Ya K."/>
            <person name="Miyanaga A."/>
            <person name="Eguchi T."/>
        </authorList>
    </citation>
    <scope>NUCLEOTIDE SEQUENCE [LARGE SCALE GENOMIC DNA]</scope>
    <source>
        <strain evidence="3 4">A-8890</strain>
    </source>
</reference>
<evidence type="ECO:0000313" key="3">
    <source>
        <dbReference type="EMBL" id="BBC30746.1"/>
    </source>
</evidence>
<protein>
    <recommendedName>
        <fullName evidence="2">DUF317 domain-containing protein</fullName>
    </recommendedName>
</protein>
<proteinExistence type="predicted"/>
<keyword evidence="4" id="KW-1185">Reference proteome</keyword>
<feature type="compositionally biased region" description="Low complexity" evidence="1">
    <location>
        <begin position="1"/>
        <end position="12"/>
    </location>
</feature>
<dbReference type="Pfam" id="PF03771">
    <property type="entry name" value="SPDY"/>
    <property type="match status" value="1"/>
</dbReference>
<sequence length="186" mass="20335">MAKPCAPGAATPPGTPDDWVRCQAPRLDGKEQQFAWGRQERSQKDWPTLLGHVNVNAFQEKCQVREVMPVTVEVAQPGFAATVEALRLRSWKLGPGQPTLVIDQFTDADFKLVVDDRADVHVNSKDGRFYLGWFPTGRRGTDGEGWVIAVTGTAKVRGYRMSFDTETPAAIVAAAVAQVLATSQPL</sequence>
<feature type="domain" description="DUF317" evidence="2">
    <location>
        <begin position="124"/>
        <end position="185"/>
    </location>
</feature>
<gene>
    <name evidence="3" type="ORF">SGFS_020400</name>
</gene>
<reference evidence="3 4" key="1">
    <citation type="journal article" date="2010" name="ChemBioChem">
        <title>Cloning and characterization of the biosynthetic gene cluster of 16-membered macrolide antibiotic FD-891: involvement of a dual functional cytochrome P450 monooxygenase catalyzing epoxidation and hydroxylation.</title>
        <authorList>
            <person name="Kudo F."/>
            <person name="Motegi A."/>
            <person name="Mizoue K."/>
            <person name="Eguchi T."/>
        </authorList>
    </citation>
    <scope>NUCLEOTIDE SEQUENCE [LARGE SCALE GENOMIC DNA]</scope>
    <source>
        <strain evidence="3 4">A-8890</strain>
    </source>
</reference>
<dbReference type="EMBL" id="AP018448">
    <property type="protein sequence ID" value="BBC30746.1"/>
    <property type="molecule type" value="Genomic_DNA"/>
</dbReference>
<accession>A0ABN5VBZ1</accession>
<dbReference type="InterPro" id="IPR005523">
    <property type="entry name" value="DUF317_SPDY"/>
</dbReference>
<evidence type="ECO:0000256" key="1">
    <source>
        <dbReference type="SAM" id="MobiDB-lite"/>
    </source>
</evidence>
<organism evidence="3 4">
    <name type="scientific">Streptomyces graminofaciens</name>
    <dbReference type="NCBI Taxonomy" id="68212"/>
    <lineage>
        <taxon>Bacteria</taxon>
        <taxon>Bacillati</taxon>
        <taxon>Actinomycetota</taxon>
        <taxon>Actinomycetes</taxon>
        <taxon>Kitasatosporales</taxon>
        <taxon>Streptomycetaceae</taxon>
        <taxon>Streptomyces</taxon>
    </lineage>
</organism>
<evidence type="ECO:0000259" key="2">
    <source>
        <dbReference type="Pfam" id="PF03771"/>
    </source>
</evidence>